<evidence type="ECO:0000256" key="2">
    <source>
        <dbReference type="ARBA" id="ARBA00022448"/>
    </source>
</evidence>
<evidence type="ECO:0000313" key="11">
    <source>
        <dbReference type="EMBL" id="MCB8875575.1"/>
    </source>
</evidence>
<dbReference type="PANTHER" id="PTHR11384">
    <property type="entry name" value="ATP-BINDING CASSETTE, SUB-FAMILY D MEMBER"/>
    <property type="match status" value="1"/>
</dbReference>
<dbReference type="Gene3D" id="1.20.1560.10">
    <property type="entry name" value="ABC transporter type 1, transmembrane domain"/>
    <property type="match status" value="1"/>
</dbReference>
<keyword evidence="4" id="KW-0547">Nucleotide-binding</keyword>
<dbReference type="PROSITE" id="PS50929">
    <property type="entry name" value="ABC_TM1F"/>
    <property type="match status" value="1"/>
</dbReference>
<evidence type="ECO:0000256" key="8">
    <source>
        <dbReference type="SAM" id="Phobius"/>
    </source>
</evidence>
<dbReference type="EMBL" id="JAESVB010000003">
    <property type="protein sequence ID" value="MCB8875575.1"/>
    <property type="molecule type" value="Genomic_DNA"/>
</dbReference>
<dbReference type="AlphaFoldDB" id="A0A963YRB6"/>
<evidence type="ECO:0000259" key="9">
    <source>
        <dbReference type="PROSITE" id="PS50893"/>
    </source>
</evidence>
<keyword evidence="5 11" id="KW-0067">ATP-binding</keyword>
<evidence type="ECO:0000313" key="12">
    <source>
        <dbReference type="Proteomes" id="UP000708298"/>
    </source>
</evidence>
<evidence type="ECO:0000256" key="6">
    <source>
        <dbReference type="ARBA" id="ARBA00022989"/>
    </source>
</evidence>
<evidence type="ECO:0000256" key="5">
    <source>
        <dbReference type="ARBA" id="ARBA00022840"/>
    </source>
</evidence>
<dbReference type="InterPro" id="IPR011527">
    <property type="entry name" value="ABC1_TM_dom"/>
</dbReference>
<keyword evidence="6 8" id="KW-1133">Transmembrane helix</keyword>
<evidence type="ECO:0000256" key="1">
    <source>
        <dbReference type="ARBA" id="ARBA00004651"/>
    </source>
</evidence>
<dbReference type="SMART" id="SM00382">
    <property type="entry name" value="AAA"/>
    <property type="match status" value="1"/>
</dbReference>
<dbReference type="InterPro" id="IPR027417">
    <property type="entry name" value="P-loop_NTPase"/>
</dbReference>
<protein>
    <submittedName>
        <fullName evidence="11">ABC transporter ATP-binding protein/permease</fullName>
    </submittedName>
</protein>
<dbReference type="PROSITE" id="PS50893">
    <property type="entry name" value="ABC_TRANSPORTER_2"/>
    <property type="match status" value="1"/>
</dbReference>
<dbReference type="CDD" id="cd03223">
    <property type="entry name" value="ABCD_peroxisomal_ALDP"/>
    <property type="match status" value="1"/>
</dbReference>
<dbReference type="InterPro" id="IPR050835">
    <property type="entry name" value="ABC_transporter_sub-D"/>
</dbReference>
<dbReference type="InterPro" id="IPR003593">
    <property type="entry name" value="AAA+_ATPase"/>
</dbReference>
<comment type="caution">
    <text evidence="11">The sequence shown here is derived from an EMBL/GenBank/DDBJ whole genome shotgun (WGS) entry which is preliminary data.</text>
</comment>
<dbReference type="SUPFAM" id="SSF52540">
    <property type="entry name" value="P-loop containing nucleoside triphosphate hydrolases"/>
    <property type="match status" value="1"/>
</dbReference>
<name>A0A963YRB6_9PROT</name>
<evidence type="ECO:0000256" key="4">
    <source>
        <dbReference type="ARBA" id="ARBA00022741"/>
    </source>
</evidence>
<dbReference type="Proteomes" id="UP000708298">
    <property type="component" value="Unassembled WGS sequence"/>
</dbReference>
<dbReference type="Pfam" id="PF06472">
    <property type="entry name" value="ABC_membrane_2"/>
    <property type="match status" value="1"/>
</dbReference>
<dbReference type="InterPro" id="IPR017871">
    <property type="entry name" value="ABC_transporter-like_CS"/>
</dbReference>
<keyword evidence="3 8" id="KW-0812">Transmembrane</keyword>
<comment type="subcellular location">
    <subcellularLocation>
        <location evidence="1">Cell membrane</location>
        <topology evidence="1">Multi-pass membrane protein</topology>
    </subcellularLocation>
</comment>
<dbReference type="Gene3D" id="3.40.50.300">
    <property type="entry name" value="P-loop containing nucleotide triphosphate hydrolases"/>
    <property type="match status" value="1"/>
</dbReference>
<feature type="transmembrane region" description="Helical" evidence="8">
    <location>
        <begin position="28"/>
        <end position="51"/>
    </location>
</feature>
<feature type="domain" description="ABC transporter" evidence="9">
    <location>
        <begin position="377"/>
        <end position="585"/>
    </location>
</feature>
<dbReference type="InterPro" id="IPR003439">
    <property type="entry name" value="ABC_transporter-like_ATP-bd"/>
</dbReference>
<keyword evidence="2" id="KW-0813">Transport</keyword>
<evidence type="ECO:0000259" key="10">
    <source>
        <dbReference type="PROSITE" id="PS50929"/>
    </source>
</evidence>
<keyword evidence="12" id="KW-1185">Reference proteome</keyword>
<reference evidence="11" key="1">
    <citation type="journal article" date="2021" name="Microorganisms">
        <title>Acidisoma silvae sp. nov. and Acidisomacellulosilytica sp. nov., Two Acidophilic Bacteria Isolated from Decaying Wood, Hydrolyzing Cellulose and Producing Poly-3-hydroxybutyrate.</title>
        <authorList>
            <person name="Mieszkin S."/>
            <person name="Pouder E."/>
            <person name="Uroz S."/>
            <person name="Simon-Colin C."/>
            <person name="Alain K."/>
        </authorList>
    </citation>
    <scope>NUCLEOTIDE SEQUENCE</scope>
    <source>
        <strain evidence="11">HW T2.11</strain>
    </source>
</reference>
<gene>
    <name evidence="11" type="ORF">ASILVAE211_10310</name>
</gene>
<dbReference type="PROSITE" id="PS00211">
    <property type="entry name" value="ABC_TRANSPORTER_1"/>
    <property type="match status" value="1"/>
</dbReference>
<dbReference type="GO" id="GO:0005886">
    <property type="term" value="C:plasma membrane"/>
    <property type="evidence" value="ECO:0007669"/>
    <property type="project" value="UniProtKB-SubCell"/>
</dbReference>
<feature type="transmembrane region" description="Helical" evidence="8">
    <location>
        <begin position="198"/>
        <end position="218"/>
    </location>
</feature>
<dbReference type="GO" id="GO:0140359">
    <property type="term" value="F:ABC-type transporter activity"/>
    <property type="evidence" value="ECO:0007669"/>
    <property type="project" value="InterPro"/>
</dbReference>
<dbReference type="Pfam" id="PF00005">
    <property type="entry name" value="ABC_tran"/>
    <property type="match status" value="1"/>
</dbReference>
<proteinExistence type="predicted"/>
<reference evidence="11" key="2">
    <citation type="submission" date="2021-01" db="EMBL/GenBank/DDBJ databases">
        <authorList>
            <person name="Mieszkin S."/>
            <person name="Pouder E."/>
            <person name="Alain K."/>
        </authorList>
    </citation>
    <scope>NUCLEOTIDE SEQUENCE</scope>
    <source>
        <strain evidence="11">HW T2.11</strain>
    </source>
</reference>
<dbReference type="GO" id="GO:0005524">
    <property type="term" value="F:ATP binding"/>
    <property type="evidence" value="ECO:0007669"/>
    <property type="project" value="UniProtKB-KW"/>
</dbReference>
<organism evidence="11 12">
    <name type="scientific">Acidisoma silvae</name>
    <dbReference type="NCBI Taxonomy" id="2802396"/>
    <lineage>
        <taxon>Bacteria</taxon>
        <taxon>Pseudomonadati</taxon>
        <taxon>Pseudomonadota</taxon>
        <taxon>Alphaproteobacteria</taxon>
        <taxon>Acetobacterales</taxon>
        <taxon>Acidocellaceae</taxon>
        <taxon>Acidisoma</taxon>
    </lineage>
</organism>
<dbReference type="InterPro" id="IPR036640">
    <property type="entry name" value="ABC1_TM_sf"/>
</dbReference>
<feature type="transmembrane region" description="Helical" evidence="8">
    <location>
        <begin position="171"/>
        <end position="192"/>
    </location>
</feature>
<sequence>MRRVGPVLRDAWYLSIPYFRSEEKWSALILLVSTIALNLSLVGMTVMLNFWNGAFFDSIQSKDWTSFTQLIFLYKKTAHGFLPGFCEIAAVYILVAVYATYLSQWLQIRWRRWLTARYLDDWIGDRTYYRMSLTSKLDVDGTDNPDQRISEDIANFVTSTLSLGLDLMNNVVTLFSFLGILWTISGSITLLGVTIPGYMVWVALIYAIVGTWLTHLIGRPLVRLTFNQQKVEADFRFALMRLRENTEGVALYHGEAEERGALNGRFGFVVGNWWAIMRRTRFLNFLTTGYGQIANIFPIVVAAPRYFSGAIALGVLTRISDAFGQVQSALSWLVSNYSNIASWSATVERLGTFHRSIEAAHVKLPDGAVRDQHGEAVVLDDVSLSLPNGQKLIEHATFRVAAGQSIVITGASGSGKSTLFRALAGIWPYAQGTITLPAGQSLFLPQRPYMPLGSLRRAATYPLDPASVPDEVLAEAMTACGLAHLLPELEEKRGWSQVLSGGEQQRLAIVRAVLAKPEWLFLDEATANLDPEAEIALYALLRVRLPQTTLISIAHRESVARLHDRRIVLAKGRIESDSTILAAPAE</sequence>
<evidence type="ECO:0000256" key="7">
    <source>
        <dbReference type="ARBA" id="ARBA00023136"/>
    </source>
</evidence>
<keyword evidence="7 8" id="KW-0472">Membrane</keyword>
<dbReference type="SUPFAM" id="SSF90123">
    <property type="entry name" value="ABC transporter transmembrane region"/>
    <property type="match status" value="1"/>
</dbReference>
<dbReference type="GO" id="GO:0016887">
    <property type="term" value="F:ATP hydrolysis activity"/>
    <property type="evidence" value="ECO:0007669"/>
    <property type="project" value="InterPro"/>
</dbReference>
<evidence type="ECO:0000256" key="3">
    <source>
        <dbReference type="ARBA" id="ARBA00022692"/>
    </source>
</evidence>
<feature type="transmembrane region" description="Helical" evidence="8">
    <location>
        <begin position="81"/>
        <end position="102"/>
    </location>
</feature>
<feature type="domain" description="ABC transmembrane type-1" evidence="10">
    <location>
        <begin position="88"/>
        <end position="342"/>
    </location>
</feature>
<dbReference type="PANTHER" id="PTHR11384:SF59">
    <property type="entry name" value="LYSOSOMAL COBALAMIN TRANSPORTER ABCD4"/>
    <property type="match status" value="1"/>
</dbReference>
<accession>A0A963YRB6</accession>